<dbReference type="InterPro" id="IPR036085">
    <property type="entry name" value="PAZ_dom_sf"/>
</dbReference>
<dbReference type="SUPFAM" id="SSF101690">
    <property type="entry name" value="PAZ domain"/>
    <property type="match status" value="1"/>
</dbReference>
<proteinExistence type="predicted"/>
<comment type="caution">
    <text evidence="1">The sequence shown here is derived from an EMBL/GenBank/DDBJ whole genome shotgun (WGS) entry which is preliminary data.</text>
</comment>
<dbReference type="OrthoDB" id="10635875at2759"/>
<dbReference type="EMBL" id="JAPEUV010000039">
    <property type="protein sequence ID" value="KAJ4337369.1"/>
    <property type="molecule type" value="Genomic_DNA"/>
</dbReference>
<organism evidence="1 2">
    <name type="scientific">Didymella glomerata</name>
    <dbReference type="NCBI Taxonomy" id="749621"/>
    <lineage>
        <taxon>Eukaryota</taxon>
        <taxon>Fungi</taxon>
        <taxon>Dikarya</taxon>
        <taxon>Ascomycota</taxon>
        <taxon>Pezizomycotina</taxon>
        <taxon>Dothideomycetes</taxon>
        <taxon>Pleosporomycetidae</taxon>
        <taxon>Pleosporales</taxon>
        <taxon>Pleosporineae</taxon>
        <taxon>Didymellaceae</taxon>
        <taxon>Didymella</taxon>
    </lineage>
</organism>
<dbReference type="Proteomes" id="UP001140562">
    <property type="component" value="Unassembled WGS sequence"/>
</dbReference>
<reference evidence="1" key="1">
    <citation type="submission" date="2022-10" db="EMBL/GenBank/DDBJ databases">
        <title>Tapping the CABI collections for fungal endophytes: first genome assemblies for Collariella, Neodidymelliopsis, Ascochyta clinopodiicola, Didymella pomorum, Didymosphaeria variabile, Neocosmospora piperis and Neocucurbitaria cava.</title>
        <authorList>
            <person name="Hill R."/>
        </authorList>
    </citation>
    <scope>NUCLEOTIDE SEQUENCE</scope>
    <source>
        <strain evidence="1">IMI 360193</strain>
    </source>
</reference>
<dbReference type="AlphaFoldDB" id="A0A9W8WZR4"/>
<accession>A0A9W8WZR4</accession>
<gene>
    <name evidence="1" type="primary">ago1_2</name>
    <name evidence="1" type="ORF">N0V87_004692</name>
</gene>
<evidence type="ECO:0000313" key="1">
    <source>
        <dbReference type="EMBL" id="KAJ4337369.1"/>
    </source>
</evidence>
<sequence length="149" mass="17173">MAWAAQSVYNILRDAINRFDHCEPVLKETVDQPLAPSKVSASLQAVFDDKFQCLRWLPVAKMTKKIRGSNIFLPMGVLRIDANQRYNTKMSDTQTSDMIKFAVTFSKEYTITLNTFNVLKALDKIVNQYDVDCSDNGKDYTKRKFFEKI</sequence>
<name>A0A9W8WZR4_9PLEO</name>
<protein>
    <submittedName>
        <fullName evidence="1">Protein argonaute</fullName>
    </submittedName>
</protein>
<keyword evidence="2" id="KW-1185">Reference proteome</keyword>
<evidence type="ECO:0000313" key="2">
    <source>
        <dbReference type="Proteomes" id="UP001140562"/>
    </source>
</evidence>